<evidence type="ECO:0000256" key="1">
    <source>
        <dbReference type="SAM" id="MobiDB-lite"/>
    </source>
</evidence>
<proteinExistence type="predicted"/>
<organism evidence="2 3">
    <name type="scientific">Favolaschia claudopus</name>
    <dbReference type="NCBI Taxonomy" id="2862362"/>
    <lineage>
        <taxon>Eukaryota</taxon>
        <taxon>Fungi</taxon>
        <taxon>Dikarya</taxon>
        <taxon>Basidiomycota</taxon>
        <taxon>Agaricomycotina</taxon>
        <taxon>Agaricomycetes</taxon>
        <taxon>Agaricomycetidae</taxon>
        <taxon>Agaricales</taxon>
        <taxon>Marasmiineae</taxon>
        <taxon>Mycenaceae</taxon>
        <taxon>Favolaschia</taxon>
    </lineage>
</organism>
<evidence type="ECO:0000313" key="2">
    <source>
        <dbReference type="EMBL" id="KAK6980522.1"/>
    </source>
</evidence>
<feature type="compositionally biased region" description="Low complexity" evidence="1">
    <location>
        <begin position="58"/>
        <end position="84"/>
    </location>
</feature>
<comment type="caution">
    <text evidence="2">The sequence shown here is derived from an EMBL/GenBank/DDBJ whole genome shotgun (WGS) entry which is preliminary data.</text>
</comment>
<feature type="region of interest" description="Disordered" evidence="1">
    <location>
        <begin position="52"/>
        <end position="99"/>
    </location>
</feature>
<evidence type="ECO:0000313" key="3">
    <source>
        <dbReference type="Proteomes" id="UP001362999"/>
    </source>
</evidence>
<feature type="region of interest" description="Disordered" evidence="1">
    <location>
        <begin position="1"/>
        <end position="30"/>
    </location>
</feature>
<keyword evidence="3" id="KW-1185">Reference proteome</keyword>
<dbReference type="Proteomes" id="UP001362999">
    <property type="component" value="Unassembled WGS sequence"/>
</dbReference>
<reference evidence="2 3" key="1">
    <citation type="journal article" date="2024" name="J Genomics">
        <title>Draft genome sequencing and assembly of Favolaschia claudopus CIRM-BRFM 2984 isolated from oak limbs.</title>
        <authorList>
            <person name="Navarro D."/>
            <person name="Drula E."/>
            <person name="Chaduli D."/>
            <person name="Cazenave R."/>
            <person name="Ahrendt S."/>
            <person name="Wang J."/>
            <person name="Lipzen A."/>
            <person name="Daum C."/>
            <person name="Barry K."/>
            <person name="Grigoriev I.V."/>
            <person name="Favel A."/>
            <person name="Rosso M.N."/>
            <person name="Martin F."/>
        </authorList>
    </citation>
    <scope>NUCLEOTIDE SEQUENCE [LARGE SCALE GENOMIC DNA]</scope>
    <source>
        <strain evidence="2 3">CIRM-BRFM 2984</strain>
    </source>
</reference>
<accession>A0AAV9ZEF5</accession>
<gene>
    <name evidence="2" type="ORF">R3P38DRAFT_3235626</name>
</gene>
<dbReference type="EMBL" id="JAWWNJ010000159">
    <property type="protein sequence ID" value="KAK6980522.1"/>
    <property type="molecule type" value="Genomic_DNA"/>
</dbReference>
<dbReference type="AlphaFoldDB" id="A0AAV9ZEF5"/>
<protein>
    <submittedName>
        <fullName evidence="2">Uncharacterized protein</fullName>
    </submittedName>
</protein>
<sequence>MCKREYATVTNSTSRRRRTHERTRAQRRSWERSAGLRLTYHEAADDAQAWAQMEDAARSSGWGSPGAWGPPAWGPGDCDWSGAGSSSGGGSGWESPGWLRWKEAAKEIDFDDDAWKQGWSKTWEEDRGDDVEARFGWGSAEHIAASDAAAAAEAKADCDGEEAGNEAPRAPSSN</sequence>
<name>A0AAV9ZEF5_9AGAR</name>
<feature type="region of interest" description="Disordered" evidence="1">
    <location>
        <begin position="145"/>
        <end position="174"/>
    </location>
</feature>